<dbReference type="CDD" id="cd00780">
    <property type="entry name" value="NTF2"/>
    <property type="match status" value="1"/>
</dbReference>
<dbReference type="PANTHER" id="PTHR10693">
    <property type="entry name" value="RAS GTPASE-ACTIVATING PROTEIN-BINDING PROTEIN"/>
    <property type="match status" value="1"/>
</dbReference>
<dbReference type="CDD" id="cd00590">
    <property type="entry name" value="RRM_SF"/>
    <property type="match status" value="1"/>
</dbReference>
<dbReference type="InterPro" id="IPR002075">
    <property type="entry name" value="NTF2_dom"/>
</dbReference>
<dbReference type="FunFam" id="3.10.450.50:FF:000003">
    <property type="entry name" value="Nuclear transport factor 2 family protein"/>
    <property type="match status" value="1"/>
</dbReference>
<dbReference type="InterPro" id="IPR039539">
    <property type="entry name" value="Ras_GTPase_bind_prot"/>
</dbReference>
<feature type="domain" description="NTF2" evidence="5">
    <location>
        <begin position="14"/>
        <end position="128"/>
    </location>
</feature>
<dbReference type="InterPro" id="IPR018222">
    <property type="entry name" value="Nuclear_transport_factor_2_euk"/>
</dbReference>
<dbReference type="InterPro" id="IPR032710">
    <property type="entry name" value="NTF2-like_dom_sf"/>
</dbReference>
<dbReference type="Pfam" id="PF02136">
    <property type="entry name" value="NTF2"/>
    <property type="match status" value="1"/>
</dbReference>
<accession>A0A0S3STG5</accession>
<dbReference type="AlphaFoldDB" id="A0A0S3STG5"/>
<feature type="domain" description="RRM" evidence="4">
    <location>
        <begin position="316"/>
        <end position="416"/>
    </location>
</feature>
<dbReference type="SMART" id="SM00360">
    <property type="entry name" value="RRM"/>
    <property type="match status" value="1"/>
</dbReference>
<evidence type="ECO:0000313" key="6">
    <source>
        <dbReference type="EMBL" id="BAT96124.1"/>
    </source>
</evidence>
<dbReference type="PROSITE" id="PS50102">
    <property type="entry name" value="RRM"/>
    <property type="match status" value="1"/>
</dbReference>
<dbReference type="InterPro" id="IPR000504">
    <property type="entry name" value="RRM_dom"/>
</dbReference>
<dbReference type="GO" id="GO:0003729">
    <property type="term" value="F:mRNA binding"/>
    <property type="evidence" value="ECO:0007669"/>
    <property type="project" value="TreeGrafter"/>
</dbReference>
<evidence type="ECO:0008006" key="8">
    <source>
        <dbReference type="Google" id="ProtNLM"/>
    </source>
</evidence>
<evidence type="ECO:0000313" key="7">
    <source>
        <dbReference type="Proteomes" id="UP000291084"/>
    </source>
</evidence>
<feature type="compositionally biased region" description="Polar residues" evidence="3">
    <location>
        <begin position="255"/>
        <end position="294"/>
    </location>
</feature>
<dbReference type="PROSITE" id="PS50177">
    <property type="entry name" value="NTF2_DOMAIN"/>
    <property type="match status" value="1"/>
</dbReference>
<evidence type="ECO:0000256" key="1">
    <source>
        <dbReference type="ARBA" id="ARBA00022884"/>
    </source>
</evidence>
<feature type="region of interest" description="Disordered" evidence="3">
    <location>
        <begin position="413"/>
        <end position="496"/>
    </location>
</feature>
<organism evidence="6 7">
    <name type="scientific">Vigna angularis var. angularis</name>
    <dbReference type="NCBI Taxonomy" id="157739"/>
    <lineage>
        <taxon>Eukaryota</taxon>
        <taxon>Viridiplantae</taxon>
        <taxon>Streptophyta</taxon>
        <taxon>Embryophyta</taxon>
        <taxon>Tracheophyta</taxon>
        <taxon>Spermatophyta</taxon>
        <taxon>Magnoliopsida</taxon>
        <taxon>eudicotyledons</taxon>
        <taxon>Gunneridae</taxon>
        <taxon>Pentapetalae</taxon>
        <taxon>rosids</taxon>
        <taxon>fabids</taxon>
        <taxon>Fabales</taxon>
        <taxon>Fabaceae</taxon>
        <taxon>Papilionoideae</taxon>
        <taxon>50 kb inversion clade</taxon>
        <taxon>NPAAA clade</taxon>
        <taxon>indigoferoid/millettioid clade</taxon>
        <taxon>Phaseoleae</taxon>
        <taxon>Vigna</taxon>
    </lineage>
</organism>
<keyword evidence="1 2" id="KW-0694">RNA-binding</keyword>
<evidence type="ECO:0000256" key="2">
    <source>
        <dbReference type="PROSITE-ProRule" id="PRU00176"/>
    </source>
</evidence>
<evidence type="ECO:0000256" key="3">
    <source>
        <dbReference type="SAM" id="MobiDB-lite"/>
    </source>
</evidence>
<sequence>MATPFPIPVTAAQVGTYFVGQYYQVLQSQPEFVHQFYSDASTMLRVDGNTRETAAAMLQIHAVIMSLSYTGIEIKTAHSLESWSGGVLVMVSGSVQIKDYNQRRKFMQTFFLAPQEKGFFVLNDIFHFVEEDQVHQQQAVLLPQSNHDSQLNTSSAINKSVSNYLLGGDIQARDYVATNEVKENGVVDNYGFSEKRLQRGPDSEHIREDTAVEESNGSLQSSVTAVQDHVPASPDQPAGEPQKHTYASILRVAKGQSTPSVASQSSHKNVSPSEWDQAPQSSIQQLPTTASTNAFERSETDAVEELPVTEDEDEIKSVYVRNLSPTVSPSEIEEEFKNFGRIRPDGVVIRSRKVYIPRFHITTNYGFESKLFTCIQDVGVCYAFVEFEDMTGVHNAVKTGSVQIAGRQVYIEERRPNSNIPSRGGRRGRGRGSYQSDAPRGRFNSRSFGRGNGQDGGDREYSKSKGNGFYRPNPRQERGNSGHHHVPRNGQNLAES</sequence>
<keyword evidence="7" id="KW-1185">Reference proteome</keyword>
<feature type="region of interest" description="Disordered" evidence="3">
    <location>
        <begin position="209"/>
        <end position="242"/>
    </location>
</feature>
<name>A0A0S3STG5_PHAAN</name>
<dbReference type="InterPro" id="IPR035979">
    <property type="entry name" value="RBD_domain_sf"/>
</dbReference>
<proteinExistence type="predicted"/>
<evidence type="ECO:0000259" key="4">
    <source>
        <dbReference type="PROSITE" id="PS50102"/>
    </source>
</evidence>
<evidence type="ECO:0000259" key="5">
    <source>
        <dbReference type="PROSITE" id="PS50177"/>
    </source>
</evidence>
<dbReference type="Proteomes" id="UP000291084">
    <property type="component" value="Chromosome 8"/>
</dbReference>
<dbReference type="SUPFAM" id="SSF54928">
    <property type="entry name" value="RNA-binding domain, RBD"/>
    <property type="match status" value="1"/>
</dbReference>
<dbReference type="OrthoDB" id="339151at2759"/>
<dbReference type="InterPro" id="IPR012677">
    <property type="entry name" value="Nucleotide-bd_a/b_plait_sf"/>
</dbReference>
<gene>
    <name evidence="6" type="primary">Vigan.08G300900</name>
    <name evidence="6" type="ORF">VIGAN_08300900</name>
</gene>
<dbReference type="GO" id="GO:1990904">
    <property type="term" value="C:ribonucleoprotein complex"/>
    <property type="evidence" value="ECO:0007669"/>
    <property type="project" value="TreeGrafter"/>
</dbReference>
<dbReference type="SUPFAM" id="SSF54427">
    <property type="entry name" value="NTF2-like"/>
    <property type="match status" value="1"/>
</dbReference>
<protein>
    <recommendedName>
        <fullName evidence="8">NTF2 domain-containing protein</fullName>
    </recommendedName>
</protein>
<dbReference type="PANTHER" id="PTHR10693:SF58">
    <property type="entry name" value="OS02G0131700 PROTEIN"/>
    <property type="match status" value="1"/>
</dbReference>
<dbReference type="Gene3D" id="3.30.70.330">
    <property type="match status" value="1"/>
</dbReference>
<dbReference type="EMBL" id="AP015041">
    <property type="protein sequence ID" value="BAT96124.1"/>
    <property type="molecule type" value="Genomic_DNA"/>
</dbReference>
<feature type="compositionally biased region" description="Polar residues" evidence="3">
    <location>
        <begin position="213"/>
        <end position="225"/>
    </location>
</feature>
<dbReference type="Gene3D" id="3.10.450.50">
    <property type="match status" value="1"/>
</dbReference>
<feature type="region of interest" description="Disordered" evidence="3">
    <location>
        <begin position="254"/>
        <end position="294"/>
    </location>
</feature>
<dbReference type="GO" id="GO:0005829">
    <property type="term" value="C:cytosol"/>
    <property type="evidence" value="ECO:0007669"/>
    <property type="project" value="TreeGrafter"/>
</dbReference>
<reference evidence="6 7" key="1">
    <citation type="journal article" date="2015" name="Sci. Rep.">
        <title>The power of single molecule real-time sequencing technology in the de novo assembly of a eukaryotic genome.</title>
        <authorList>
            <person name="Sakai H."/>
            <person name="Naito K."/>
            <person name="Ogiso-Tanaka E."/>
            <person name="Takahashi Y."/>
            <person name="Iseki K."/>
            <person name="Muto C."/>
            <person name="Satou K."/>
            <person name="Teruya K."/>
            <person name="Shiroma A."/>
            <person name="Shimoji M."/>
            <person name="Hirano T."/>
            <person name="Itoh T."/>
            <person name="Kaga A."/>
            <person name="Tomooka N."/>
        </authorList>
    </citation>
    <scope>NUCLEOTIDE SEQUENCE [LARGE SCALE GENOMIC DNA]</scope>
    <source>
        <strain evidence="7">cv. Shumari</strain>
    </source>
</reference>